<dbReference type="OrthoDB" id="7289984at2759"/>
<dbReference type="InterPro" id="IPR036291">
    <property type="entry name" value="NAD(P)-bd_dom_sf"/>
</dbReference>
<dbReference type="PRINTS" id="PR00081">
    <property type="entry name" value="GDHRDH"/>
</dbReference>
<proteinExistence type="inferred from homology"/>
<organism evidence="6 7">
    <name type="scientific">Branchiostoma floridae</name>
    <name type="common">Florida lancelet</name>
    <name type="synonym">Amphioxus</name>
    <dbReference type="NCBI Taxonomy" id="7739"/>
    <lineage>
        <taxon>Eukaryota</taxon>
        <taxon>Metazoa</taxon>
        <taxon>Chordata</taxon>
        <taxon>Cephalochordata</taxon>
        <taxon>Leptocardii</taxon>
        <taxon>Amphioxiformes</taxon>
        <taxon>Branchiostomatidae</taxon>
        <taxon>Branchiostoma</taxon>
    </lineage>
</organism>
<dbReference type="CDD" id="cd05324">
    <property type="entry name" value="carb_red_PTCR-like_SDR_c"/>
    <property type="match status" value="1"/>
</dbReference>
<evidence type="ECO:0000256" key="5">
    <source>
        <dbReference type="RuleBase" id="RU000363"/>
    </source>
</evidence>
<dbReference type="OMA" id="WMWKNCR"/>
<dbReference type="AlphaFoldDB" id="A0A9J7L636"/>
<dbReference type="PRINTS" id="PR00080">
    <property type="entry name" value="SDRFAMILY"/>
</dbReference>
<keyword evidence="3" id="KW-0560">Oxidoreductase</keyword>
<keyword evidence="2" id="KW-0521">NADP</keyword>
<dbReference type="EC" id="1.1.1.184" evidence="4"/>
<evidence type="ECO:0000313" key="6">
    <source>
        <dbReference type="Proteomes" id="UP000001554"/>
    </source>
</evidence>
<dbReference type="GeneID" id="118415952"/>
<sequence>MCYETVLEHSVTNSFVVTGANKGIGLAIVKGLCKQFNGTVYLTARDVSRGQEAVKELNEQGCQPRFHQLDVSSLDSIQRFKQHLEQEHQGLDVLVNNAGVMYGRSNPTPLVEQVEVTMGINFFGLLNLTKALTPLLRPHARIVNVSSGMGDLSHVTPELRQTFQSKQLTEQELVQMMEQFVSDVKSGVHEEKGWKMETLAYRVSKMGATALSMVLQRQFDATGADVVVNALCPGWVRTDMGGPSAGRSVDKGAETPIYLALLPPNVSSPRGEFLRDKKILSF</sequence>
<keyword evidence="6" id="KW-1185">Reference proteome</keyword>
<dbReference type="RefSeq" id="XP_035676807.1">
    <property type="nucleotide sequence ID" value="XM_035820914.1"/>
</dbReference>
<reference evidence="7" key="2">
    <citation type="submission" date="2025-08" db="UniProtKB">
        <authorList>
            <consortium name="RefSeq"/>
        </authorList>
    </citation>
    <scope>IDENTIFICATION</scope>
    <source>
        <strain evidence="7">S238N-H82</strain>
        <tissue evidence="7">Testes</tissue>
    </source>
</reference>
<dbReference type="SUPFAM" id="SSF51735">
    <property type="entry name" value="NAD(P)-binding Rossmann-fold domains"/>
    <property type="match status" value="1"/>
</dbReference>
<dbReference type="GO" id="GO:0004090">
    <property type="term" value="F:carbonyl reductase (NADPH) activity"/>
    <property type="evidence" value="ECO:0007669"/>
    <property type="project" value="UniProtKB-EC"/>
</dbReference>
<dbReference type="Gene3D" id="3.40.50.720">
    <property type="entry name" value="NAD(P)-binding Rossmann-like Domain"/>
    <property type="match status" value="1"/>
</dbReference>
<evidence type="ECO:0000256" key="1">
    <source>
        <dbReference type="ARBA" id="ARBA00006484"/>
    </source>
</evidence>
<evidence type="ECO:0000256" key="2">
    <source>
        <dbReference type="ARBA" id="ARBA00022857"/>
    </source>
</evidence>
<dbReference type="PANTHER" id="PTHR43963:SF6">
    <property type="entry name" value="CHAIN DEHYDROGENASE FAMILY PROTEIN, PUTATIVE (AFU_ORTHOLOGUE AFUA_3G15350)-RELATED"/>
    <property type="match status" value="1"/>
</dbReference>
<dbReference type="PANTHER" id="PTHR43963">
    <property type="entry name" value="CARBONYL REDUCTASE 1-RELATED"/>
    <property type="match status" value="1"/>
</dbReference>
<gene>
    <name evidence="7" type="primary">LOC118415952</name>
</gene>
<comment type="similarity">
    <text evidence="1 5">Belongs to the short-chain dehydrogenases/reductases (SDR) family.</text>
</comment>
<dbReference type="KEGG" id="bfo:118415952"/>
<evidence type="ECO:0000256" key="4">
    <source>
        <dbReference type="ARBA" id="ARBA00026118"/>
    </source>
</evidence>
<reference evidence="6" key="1">
    <citation type="journal article" date="2020" name="Nat. Ecol. Evol.">
        <title>Deeply conserved synteny resolves early events in vertebrate evolution.</title>
        <authorList>
            <person name="Simakov O."/>
            <person name="Marletaz F."/>
            <person name="Yue J.X."/>
            <person name="O'Connell B."/>
            <person name="Jenkins J."/>
            <person name="Brandt A."/>
            <person name="Calef R."/>
            <person name="Tung C.H."/>
            <person name="Huang T.K."/>
            <person name="Schmutz J."/>
            <person name="Satoh N."/>
            <person name="Yu J.K."/>
            <person name="Putnam N.H."/>
            <person name="Green R.E."/>
            <person name="Rokhsar D.S."/>
        </authorList>
    </citation>
    <scope>NUCLEOTIDE SEQUENCE [LARGE SCALE GENOMIC DNA]</scope>
    <source>
        <strain evidence="6">S238N-H82</strain>
    </source>
</reference>
<dbReference type="Proteomes" id="UP000001554">
    <property type="component" value="Chromosome 5"/>
</dbReference>
<evidence type="ECO:0000256" key="3">
    <source>
        <dbReference type="ARBA" id="ARBA00023002"/>
    </source>
</evidence>
<evidence type="ECO:0000313" key="7">
    <source>
        <dbReference type="RefSeq" id="XP_035676807.1"/>
    </source>
</evidence>
<dbReference type="Pfam" id="PF00106">
    <property type="entry name" value="adh_short"/>
    <property type="match status" value="1"/>
</dbReference>
<dbReference type="GO" id="GO:0016491">
    <property type="term" value="F:oxidoreductase activity"/>
    <property type="evidence" value="ECO:0000318"/>
    <property type="project" value="GO_Central"/>
</dbReference>
<accession>A0A9J7L636</accession>
<dbReference type="InterPro" id="IPR045313">
    <property type="entry name" value="CBR1-like"/>
</dbReference>
<dbReference type="InterPro" id="IPR002347">
    <property type="entry name" value="SDR_fam"/>
</dbReference>
<protein>
    <recommendedName>
        <fullName evidence="4">carbonyl reductase (NADPH)</fullName>
        <ecNumber evidence="4">1.1.1.184</ecNumber>
    </recommendedName>
</protein>
<name>A0A9J7L636_BRAFL</name>